<evidence type="ECO:0000256" key="4">
    <source>
        <dbReference type="ARBA" id="ARBA00022801"/>
    </source>
</evidence>
<dbReference type="PIRSF" id="PIRSF000915">
    <property type="entry name" value="PGP-type_phosphatase"/>
    <property type="match status" value="1"/>
</dbReference>
<dbReference type="Pfam" id="PF13344">
    <property type="entry name" value="Hydrolase_6"/>
    <property type="match status" value="1"/>
</dbReference>
<keyword evidence="3" id="KW-0479">Metal-binding</keyword>
<dbReference type="Gene3D" id="3.40.50.1000">
    <property type="entry name" value="HAD superfamily/HAD-like"/>
    <property type="match status" value="2"/>
</dbReference>
<evidence type="ECO:0000256" key="1">
    <source>
        <dbReference type="ARBA" id="ARBA00001946"/>
    </source>
</evidence>
<keyword evidence="4 6" id="KW-0378">Hydrolase</keyword>
<evidence type="ECO:0000256" key="3">
    <source>
        <dbReference type="ARBA" id="ARBA00022723"/>
    </source>
</evidence>
<dbReference type="PANTHER" id="PTHR19288:SF46">
    <property type="entry name" value="HALOACID DEHALOGENASE-LIKE HYDROLASE DOMAIN-CONTAINING PROTEIN 2"/>
    <property type="match status" value="1"/>
</dbReference>
<keyword evidence="7" id="KW-1185">Reference proteome</keyword>
<evidence type="ECO:0000313" key="7">
    <source>
        <dbReference type="Proteomes" id="UP001549167"/>
    </source>
</evidence>
<dbReference type="NCBIfam" id="TIGR01460">
    <property type="entry name" value="HAD-SF-IIA"/>
    <property type="match status" value="1"/>
</dbReference>
<dbReference type="Proteomes" id="UP001549167">
    <property type="component" value="Unassembled WGS sequence"/>
</dbReference>
<reference evidence="6 7" key="1">
    <citation type="submission" date="2024-06" db="EMBL/GenBank/DDBJ databases">
        <title>Genomic Encyclopedia of Type Strains, Phase IV (KMG-IV): sequencing the most valuable type-strain genomes for metagenomic binning, comparative biology and taxonomic classification.</title>
        <authorList>
            <person name="Goeker M."/>
        </authorList>
    </citation>
    <scope>NUCLEOTIDE SEQUENCE [LARGE SCALE GENOMIC DNA]</scope>
    <source>
        <strain evidence="6 7">DSM 23520</strain>
    </source>
</reference>
<comment type="similarity">
    <text evidence="2">Belongs to the HAD-like hydrolase superfamily. NagD family.</text>
</comment>
<dbReference type="CDD" id="cd07530">
    <property type="entry name" value="HAD_Pase_UmpH-like"/>
    <property type="match status" value="1"/>
</dbReference>
<sequence length="255" mass="28050">MARYQAYLIDLDGTMYRGNAAIPEAAAFINKLQTEGVPFRFVTNNSSRTRAKTVEKLAKHDINVDESTILTPSIIAADYIKEVSDQASVFMIGEAGVEEALQSRGLTITNDNPDFVVVGIDRYVTYQKIKDACLHIQSGATFVATNPDIRVPTEEGFVPGNGAYVDLIRQVTKTEPIVVGKPDRLMVDLALEQMDVLHDQAIMVGDNYDTDIMAGIQANIDTLHVETGVTSQDDLQHVAVQPTYSLKTLAEWDEV</sequence>
<evidence type="ECO:0000256" key="2">
    <source>
        <dbReference type="ARBA" id="ARBA00006696"/>
    </source>
</evidence>
<dbReference type="EC" id="3.1.3.41" evidence="6"/>
<dbReference type="InterPro" id="IPR006354">
    <property type="entry name" value="HAD-SF_hydro_IIA_hyp1"/>
</dbReference>
<name>A0ABV2KVT3_9BACI</name>
<dbReference type="Pfam" id="PF13242">
    <property type="entry name" value="Hydrolase_like"/>
    <property type="match status" value="1"/>
</dbReference>
<gene>
    <name evidence="6" type="ORF">ABID56_001780</name>
</gene>
<dbReference type="SFLD" id="SFLDG01139">
    <property type="entry name" value="C2.A:_Pyridoxal_Phosphate_Phos"/>
    <property type="match status" value="1"/>
</dbReference>
<evidence type="ECO:0000256" key="5">
    <source>
        <dbReference type="ARBA" id="ARBA00022842"/>
    </source>
</evidence>
<protein>
    <submittedName>
        <fullName evidence="6">4-nitrophenyl phosphatase</fullName>
        <ecNumber evidence="6">3.1.3.41</ecNumber>
    </submittedName>
</protein>
<accession>A0ABV2KVT3</accession>
<dbReference type="PANTHER" id="PTHR19288">
    <property type="entry name" value="4-NITROPHENYLPHOSPHATASE-RELATED"/>
    <property type="match status" value="1"/>
</dbReference>
<dbReference type="NCBIfam" id="TIGR01457">
    <property type="entry name" value="HAD-SF-IIA-hyp2"/>
    <property type="match status" value="1"/>
</dbReference>
<dbReference type="InterPro" id="IPR006357">
    <property type="entry name" value="HAD-SF_hydro_IIA"/>
</dbReference>
<evidence type="ECO:0000313" key="6">
    <source>
        <dbReference type="EMBL" id="MET3683671.1"/>
    </source>
</evidence>
<dbReference type="RefSeq" id="WP_354220276.1">
    <property type="nucleotide sequence ID" value="NZ_JBEPMX010000008.1"/>
</dbReference>
<proteinExistence type="inferred from homology"/>
<dbReference type="GO" id="GO:0016787">
    <property type="term" value="F:hydrolase activity"/>
    <property type="evidence" value="ECO:0007669"/>
    <property type="project" value="UniProtKB-KW"/>
</dbReference>
<comment type="caution">
    <text evidence="6">The sequence shown here is derived from an EMBL/GenBank/DDBJ whole genome shotgun (WGS) entry which is preliminary data.</text>
</comment>
<organism evidence="6 7">
    <name type="scientific">Alkalibacillus flavidus</name>
    <dbReference type="NCBI Taxonomy" id="546021"/>
    <lineage>
        <taxon>Bacteria</taxon>
        <taxon>Bacillati</taxon>
        <taxon>Bacillota</taxon>
        <taxon>Bacilli</taxon>
        <taxon>Bacillales</taxon>
        <taxon>Bacillaceae</taxon>
        <taxon>Alkalibacillus</taxon>
    </lineage>
</organism>
<dbReference type="SFLD" id="SFLDS00003">
    <property type="entry name" value="Haloacid_Dehalogenase"/>
    <property type="match status" value="1"/>
</dbReference>
<dbReference type="SUPFAM" id="SSF56784">
    <property type="entry name" value="HAD-like"/>
    <property type="match status" value="1"/>
</dbReference>
<dbReference type="EMBL" id="JBEPMX010000008">
    <property type="protein sequence ID" value="MET3683671.1"/>
    <property type="molecule type" value="Genomic_DNA"/>
</dbReference>
<dbReference type="InterPro" id="IPR023214">
    <property type="entry name" value="HAD_sf"/>
</dbReference>
<dbReference type="InterPro" id="IPR036412">
    <property type="entry name" value="HAD-like_sf"/>
</dbReference>
<keyword evidence="5" id="KW-0460">Magnesium</keyword>
<comment type="cofactor">
    <cofactor evidence="1">
        <name>Mg(2+)</name>
        <dbReference type="ChEBI" id="CHEBI:18420"/>
    </cofactor>
</comment>